<reference evidence="1" key="1">
    <citation type="submission" date="2022-12" db="EMBL/GenBank/DDBJ databases">
        <authorList>
            <person name="Alioto T."/>
            <person name="Alioto T."/>
            <person name="Gomez Garrido J."/>
        </authorList>
    </citation>
    <scope>NUCLEOTIDE SEQUENCE</scope>
</reference>
<dbReference type="AlphaFoldDB" id="A0AA35LC79"/>
<evidence type="ECO:0000313" key="1">
    <source>
        <dbReference type="EMBL" id="CAI5792974.1"/>
    </source>
</evidence>
<gene>
    <name evidence="1" type="ORF">PODLI_1B029448</name>
</gene>
<organism evidence="1 2">
    <name type="scientific">Podarcis lilfordi</name>
    <name type="common">Lilford's wall lizard</name>
    <dbReference type="NCBI Taxonomy" id="74358"/>
    <lineage>
        <taxon>Eukaryota</taxon>
        <taxon>Metazoa</taxon>
        <taxon>Chordata</taxon>
        <taxon>Craniata</taxon>
        <taxon>Vertebrata</taxon>
        <taxon>Euteleostomi</taxon>
        <taxon>Lepidosauria</taxon>
        <taxon>Squamata</taxon>
        <taxon>Bifurcata</taxon>
        <taxon>Unidentata</taxon>
        <taxon>Episquamata</taxon>
        <taxon>Laterata</taxon>
        <taxon>Lacertibaenia</taxon>
        <taxon>Lacertidae</taxon>
        <taxon>Podarcis</taxon>
    </lineage>
</organism>
<dbReference type="EMBL" id="OX395139">
    <property type="protein sequence ID" value="CAI5792974.1"/>
    <property type="molecule type" value="Genomic_DNA"/>
</dbReference>
<name>A0AA35LC79_9SAUR</name>
<proteinExistence type="predicted"/>
<keyword evidence="2" id="KW-1185">Reference proteome</keyword>
<evidence type="ECO:0000313" key="2">
    <source>
        <dbReference type="Proteomes" id="UP001178461"/>
    </source>
</evidence>
<sequence>MKFLSQVVYTAGRSLEVCKSHGKNTLITQVEQLSNRKTVTILGAPNVCSCSRAHCIKPGSDPKTLQKEVEQVGAFAGFFNGVSNIHNVWCLGTKPCINWEFSEGAE</sequence>
<dbReference type="Proteomes" id="UP001178461">
    <property type="component" value="Chromosome 14"/>
</dbReference>
<accession>A0AA35LC79</accession>
<protein>
    <submittedName>
        <fullName evidence="1">Uncharacterized protein</fullName>
    </submittedName>
</protein>